<dbReference type="RefSeq" id="WP_051646041.1">
    <property type="nucleotide sequence ID" value="NZ_BNAB01000001.1"/>
</dbReference>
<dbReference type="InterPro" id="IPR011049">
    <property type="entry name" value="Serralysin-like_metalloprot_C"/>
</dbReference>
<evidence type="ECO:0000313" key="5">
    <source>
        <dbReference type="Proteomes" id="UP000634647"/>
    </source>
</evidence>
<reference evidence="2" key="3">
    <citation type="submission" date="2023-06" db="EMBL/GenBank/DDBJ databases">
        <authorList>
            <person name="Sun Q."/>
            <person name="Zhou Y."/>
        </authorList>
    </citation>
    <scope>NUCLEOTIDE SEQUENCE</scope>
    <source>
        <strain evidence="2">CGMCC 1.10859</strain>
    </source>
</reference>
<reference evidence="2" key="1">
    <citation type="journal article" date="2014" name="Int. J. Syst. Evol. Microbiol.">
        <title>Complete genome sequence of Corynebacterium casei LMG S-19264T (=DSM 44701T), isolated from a smear-ripened cheese.</title>
        <authorList>
            <consortium name="US DOE Joint Genome Institute (JGI-PGF)"/>
            <person name="Walter F."/>
            <person name="Albersmeier A."/>
            <person name="Kalinowski J."/>
            <person name="Ruckert C."/>
        </authorList>
    </citation>
    <scope>NUCLEOTIDE SEQUENCE</scope>
    <source>
        <strain evidence="2">CGMCC 1.10859</strain>
    </source>
</reference>
<proteinExistence type="predicted"/>
<name>A0AAN4UNF0_9RHOB</name>
<dbReference type="Proteomes" id="UP000634647">
    <property type="component" value="Unassembled WGS sequence"/>
</dbReference>
<dbReference type="AlphaFoldDB" id="A0AAN4UNF0"/>
<sequence>MFPPHPTRHTPAANAHRKRRREKRGLIAAFAAVTLLGMGGGAWAEALPAGVGLRNPTLAYGLTGISDWSPEMPFLNIAHMMRPWIGHSRAKWNAMTTHQLQEGGYLDAKGWPKRIPRGLESIGTIWAWGGKDLAGSQEAKSRAGTYVLTYKGEGSIRLKLGSVRVIRSRPGRIVFDNPTGTQMALDITATDPKGTGDYIRDIAIVPQKYEGLYQAGEIFNPDWLKVVADARELRFMDWMATNGSQIETWSQRPTPQDATWMDKGVPVEVMVQLANQTGAEPWFNMPAKASDTYVRNFATYVRDHLDPDLVAHVEYSNEIWNWAFSQTRWLIAQAKADWGETGGGARANYAAKRATEVALIWNDVFGAQARKRVDNVMGVQNGNLWQAEQELTAPLWKKHEPASFVAPPTVFSSLAVTTYFGGAVVADAKLRAQLLERIQSQSPAATGRWLTSKLSDPSYPTSIPRIEARWQGVKKIADRYKLKLVAYEGGQHIQQAFAVRGLKKDDLAGLTRFLTSYIRSPDMAMLYDALWDGWAKIGDGPFMQYSDVGAPSKWGSWGLFAALGDSNPRADLLIRRNQSSKAWFGDGGGARYQQGVIRIAGPNGTRLTGTGKQDFLIGGSGNDTLVPGTGADGLNGGGGTNTVLLAGRPDQYRLVPEAAGYRLTGPGVSDYVLNIQTFVFDGGATRTLAEMLHR</sequence>
<evidence type="ECO:0000313" key="4">
    <source>
        <dbReference type="Proteomes" id="UP000199541"/>
    </source>
</evidence>
<evidence type="ECO:0000313" key="3">
    <source>
        <dbReference type="EMBL" id="SDW10750.1"/>
    </source>
</evidence>
<feature type="region of interest" description="Disordered" evidence="1">
    <location>
        <begin position="1"/>
        <end position="20"/>
    </location>
</feature>
<dbReference type="EMBL" id="BNAB01000001">
    <property type="protein sequence ID" value="GHD98569.1"/>
    <property type="molecule type" value="Genomic_DNA"/>
</dbReference>
<comment type="caution">
    <text evidence="2">The sequence shown here is derived from an EMBL/GenBank/DDBJ whole genome shotgun (WGS) entry which is preliminary data.</text>
</comment>
<dbReference type="SUPFAM" id="SSF51120">
    <property type="entry name" value="beta-Roll"/>
    <property type="match status" value="1"/>
</dbReference>
<protein>
    <recommendedName>
        <fullName evidence="6">Calcium-binding protein</fullName>
    </recommendedName>
</protein>
<dbReference type="Proteomes" id="UP000199541">
    <property type="component" value="Unassembled WGS sequence"/>
</dbReference>
<dbReference type="Gene3D" id="2.150.10.10">
    <property type="entry name" value="Serralysin-like metalloprotease, C-terminal"/>
    <property type="match status" value="1"/>
</dbReference>
<gene>
    <name evidence="2" type="ORF">GCM10008024_02610</name>
    <name evidence="3" type="ORF">SAMN05444006_101286</name>
</gene>
<keyword evidence="4" id="KW-1185">Reference proteome</keyword>
<dbReference type="EMBL" id="FNOB01000001">
    <property type="protein sequence ID" value="SDW10750.1"/>
    <property type="molecule type" value="Genomic_DNA"/>
</dbReference>
<accession>A0AAN4UNF0</accession>
<evidence type="ECO:0000256" key="1">
    <source>
        <dbReference type="SAM" id="MobiDB-lite"/>
    </source>
</evidence>
<organism evidence="2 5">
    <name type="scientific">Allgaiera indica</name>
    <dbReference type="NCBI Taxonomy" id="765699"/>
    <lineage>
        <taxon>Bacteria</taxon>
        <taxon>Pseudomonadati</taxon>
        <taxon>Pseudomonadota</taxon>
        <taxon>Alphaproteobacteria</taxon>
        <taxon>Rhodobacterales</taxon>
        <taxon>Paracoccaceae</taxon>
        <taxon>Allgaiera</taxon>
    </lineage>
</organism>
<evidence type="ECO:0000313" key="2">
    <source>
        <dbReference type="EMBL" id="GHD98569.1"/>
    </source>
</evidence>
<evidence type="ECO:0008006" key="6">
    <source>
        <dbReference type="Google" id="ProtNLM"/>
    </source>
</evidence>
<reference evidence="3 4" key="2">
    <citation type="submission" date="2016-10" db="EMBL/GenBank/DDBJ databases">
        <authorList>
            <person name="Varghese N."/>
            <person name="Submissions S."/>
        </authorList>
    </citation>
    <scope>NUCLEOTIDE SEQUENCE [LARGE SCALE GENOMIC DNA]</scope>
    <source>
        <strain evidence="3 4">DSM 24802</strain>
    </source>
</reference>